<protein>
    <submittedName>
        <fullName evidence="2">Uncharacterized protein</fullName>
    </submittedName>
</protein>
<evidence type="ECO:0000313" key="2">
    <source>
        <dbReference type="EMBL" id="KAF0896694.1"/>
    </source>
</evidence>
<reference evidence="2 3" key="1">
    <citation type="submission" date="2019-11" db="EMBL/GenBank/DDBJ databases">
        <title>Whole genome sequence of Oryza granulata.</title>
        <authorList>
            <person name="Li W."/>
        </authorList>
    </citation>
    <scope>NUCLEOTIDE SEQUENCE [LARGE SCALE GENOMIC DNA]</scope>
    <source>
        <strain evidence="3">cv. Menghai</strain>
        <tissue evidence="2">Leaf</tissue>
    </source>
</reference>
<organism evidence="2 3">
    <name type="scientific">Oryza meyeriana var. granulata</name>
    <dbReference type="NCBI Taxonomy" id="110450"/>
    <lineage>
        <taxon>Eukaryota</taxon>
        <taxon>Viridiplantae</taxon>
        <taxon>Streptophyta</taxon>
        <taxon>Embryophyta</taxon>
        <taxon>Tracheophyta</taxon>
        <taxon>Spermatophyta</taxon>
        <taxon>Magnoliopsida</taxon>
        <taxon>Liliopsida</taxon>
        <taxon>Poales</taxon>
        <taxon>Poaceae</taxon>
        <taxon>BOP clade</taxon>
        <taxon>Oryzoideae</taxon>
        <taxon>Oryzeae</taxon>
        <taxon>Oryzinae</taxon>
        <taxon>Oryza</taxon>
        <taxon>Oryza meyeriana</taxon>
    </lineage>
</organism>
<evidence type="ECO:0000313" key="3">
    <source>
        <dbReference type="Proteomes" id="UP000479710"/>
    </source>
</evidence>
<gene>
    <name evidence="2" type="ORF">E2562_027039</name>
</gene>
<dbReference type="EMBL" id="SPHZ02000010">
    <property type="protein sequence ID" value="KAF0896694.1"/>
    <property type="molecule type" value="Genomic_DNA"/>
</dbReference>
<feature type="compositionally biased region" description="Low complexity" evidence="1">
    <location>
        <begin position="180"/>
        <end position="196"/>
    </location>
</feature>
<feature type="compositionally biased region" description="Low complexity" evidence="1">
    <location>
        <begin position="215"/>
        <end position="229"/>
    </location>
</feature>
<evidence type="ECO:0000256" key="1">
    <source>
        <dbReference type="SAM" id="MobiDB-lite"/>
    </source>
</evidence>
<accession>A0A6G1CA63</accession>
<feature type="region of interest" description="Disordered" evidence="1">
    <location>
        <begin position="166"/>
        <end position="230"/>
    </location>
</feature>
<sequence length="352" mass="37872">MVKLVVQQLGPPTPRQWYDSRNFLAAAKAEVGALQPFGKIGWVCGYPSCYEKQIVWDPGVRIVSAWGQAEVQGGENATVSGLGFEHWVVAQPSNVEALKRKATATEQGIKEHLNGLSLGSSSSYILVWALKLATGAAVEFCRLSAPLLVAGTGTFMEVKIKNQKKVVGAGERSGGRRGQGRAAEAAAPRKASPAAGRGVGRRYSRDSSGAGGVAAVGPPRPAWVRAGSQRGRRGRPLLQRGVALAGRCSCCTWARLSAGLGGKGQTEAVMRGGTRRGLAGRGVRRWRRFTGGKLMVRRRRWPSKEFARQVLLALEILNVNICNHILINSKMRRLVEGLCIDSVEEDLAVDWP</sequence>
<dbReference type="AlphaFoldDB" id="A0A6G1CA63"/>
<dbReference type="Proteomes" id="UP000479710">
    <property type="component" value="Unassembled WGS sequence"/>
</dbReference>
<proteinExistence type="predicted"/>
<keyword evidence="3" id="KW-1185">Reference proteome</keyword>
<comment type="caution">
    <text evidence="2">The sequence shown here is derived from an EMBL/GenBank/DDBJ whole genome shotgun (WGS) entry which is preliminary data.</text>
</comment>
<name>A0A6G1CA63_9ORYZ</name>